<proteinExistence type="predicted"/>
<dbReference type="PANTHER" id="PTHR36466:SF1">
    <property type="entry name" value="BCL-2-LIKE PROTEIN 15"/>
    <property type="match status" value="1"/>
</dbReference>
<dbReference type="PROSITE" id="PS50062">
    <property type="entry name" value="BCL2_FAMILY"/>
    <property type="match status" value="1"/>
</dbReference>
<gene>
    <name evidence="2" type="ORF">GSONMT00052850001</name>
</gene>
<evidence type="ECO:0008006" key="4">
    <source>
        <dbReference type="Google" id="ProtNLM"/>
    </source>
</evidence>
<reference evidence="2" key="2">
    <citation type="submission" date="2014-03" db="EMBL/GenBank/DDBJ databases">
        <authorList>
            <person name="Genoscope - CEA"/>
        </authorList>
    </citation>
    <scope>NUCLEOTIDE SEQUENCE</scope>
</reference>
<name>A0A060X2C0_ONCMY</name>
<organism evidence="2 3">
    <name type="scientific">Oncorhynchus mykiss</name>
    <name type="common">Rainbow trout</name>
    <name type="synonym">Salmo gairdneri</name>
    <dbReference type="NCBI Taxonomy" id="8022"/>
    <lineage>
        <taxon>Eukaryota</taxon>
        <taxon>Metazoa</taxon>
        <taxon>Chordata</taxon>
        <taxon>Craniata</taxon>
        <taxon>Vertebrata</taxon>
        <taxon>Euteleostomi</taxon>
        <taxon>Actinopterygii</taxon>
        <taxon>Neopterygii</taxon>
        <taxon>Teleostei</taxon>
        <taxon>Protacanthopterygii</taxon>
        <taxon>Salmoniformes</taxon>
        <taxon>Salmonidae</taxon>
        <taxon>Salmoninae</taxon>
        <taxon>Oncorhynchus</taxon>
    </lineage>
</organism>
<dbReference type="PaxDb" id="8022-A0A060X2C0"/>
<keyword evidence="1" id="KW-0053">Apoptosis</keyword>
<reference evidence="2" key="1">
    <citation type="journal article" date="2014" name="Nat. Commun.">
        <title>The rainbow trout genome provides novel insights into evolution after whole-genome duplication in vertebrates.</title>
        <authorList>
            <person name="Berthelot C."/>
            <person name="Brunet F."/>
            <person name="Chalopin D."/>
            <person name="Juanchich A."/>
            <person name="Bernard M."/>
            <person name="Noel B."/>
            <person name="Bento P."/>
            <person name="Da Silva C."/>
            <person name="Labadie K."/>
            <person name="Alberti A."/>
            <person name="Aury J.M."/>
            <person name="Louis A."/>
            <person name="Dehais P."/>
            <person name="Bardou P."/>
            <person name="Montfort J."/>
            <person name="Klopp C."/>
            <person name="Cabau C."/>
            <person name="Gaspin C."/>
            <person name="Thorgaard G.H."/>
            <person name="Boussaha M."/>
            <person name="Quillet E."/>
            <person name="Guyomard R."/>
            <person name="Galiana D."/>
            <person name="Bobe J."/>
            <person name="Volff J.N."/>
            <person name="Genet C."/>
            <person name="Wincker P."/>
            <person name="Jaillon O."/>
            <person name="Roest Crollius H."/>
            <person name="Guiguen Y."/>
        </authorList>
    </citation>
    <scope>NUCLEOTIDE SEQUENCE [LARGE SCALE GENOMIC DNA]</scope>
</reference>
<evidence type="ECO:0000313" key="2">
    <source>
        <dbReference type="EMBL" id="CDQ73606.1"/>
    </source>
</evidence>
<sequence length="156" mass="17546">MSPRDIEQQTFDIIRCFFEEEQNPVCNRKVYGGIESDGPGDDDGFDPVVIADKLRELGDDFEVKFIQPHIRKLQQAVADKAVEEFARTVDSLCAAQRTEVAPEMQLLRASMALGLYVKKTCPDLRATIQSCMTAFINTRLAGWITQQGGWDQVTMV</sequence>
<dbReference type="SUPFAM" id="SSF56854">
    <property type="entry name" value="Bcl-2 inhibitors of programmed cell death"/>
    <property type="match status" value="1"/>
</dbReference>
<evidence type="ECO:0000256" key="1">
    <source>
        <dbReference type="ARBA" id="ARBA00022703"/>
    </source>
</evidence>
<dbReference type="GO" id="GO:0042981">
    <property type="term" value="P:regulation of apoptotic process"/>
    <property type="evidence" value="ECO:0007669"/>
    <property type="project" value="InterPro"/>
</dbReference>
<dbReference type="AlphaFoldDB" id="A0A060X2C0"/>
<accession>A0A060X2C0</accession>
<evidence type="ECO:0000313" key="3">
    <source>
        <dbReference type="Proteomes" id="UP000193380"/>
    </source>
</evidence>
<dbReference type="Proteomes" id="UP000193380">
    <property type="component" value="Unassembled WGS sequence"/>
</dbReference>
<dbReference type="STRING" id="8022.A0A060X2C0"/>
<dbReference type="Gene3D" id="1.10.437.10">
    <property type="entry name" value="Blc2-like"/>
    <property type="match status" value="1"/>
</dbReference>
<dbReference type="InterPro" id="IPR002475">
    <property type="entry name" value="Bcl2-like"/>
</dbReference>
<dbReference type="PANTHER" id="PTHR36466">
    <property type="entry name" value="BCL-2-LIKE PROTEIN 15"/>
    <property type="match status" value="1"/>
</dbReference>
<dbReference type="InterPro" id="IPR033543">
    <property type="entry name" value="BCL2L15"/>
</dbReference>
<protein>
    <recommendedName>
        <fullName evidence="4">Bcl-2-like protein 15</fullName>
    </recommendedName>
</protein>
<dbReference type="InterPro" id="IPR036834">
    <property type="entry name" value="Bcl-2-like_sf"/>
</dbReference>
<dbReference type="EMBL" id="FR904915">
    <property type="protein sequence ID" value="CDQ73606.1"/>
    <property type="molecule type" value="Genomic_DNA"/>
</dbReference>
<dbReference type="GO" id="GO:0006915">
    <property type="term" value="P:apoptotic process"/>
    <property type="evidence" value="ECO:0007669"/>
    <property type="project" value="UniProtKB-KW"/>
</dbReference>